<evidence type="ECO:0000256" key="2">
    <source>
        <dbReference type="ARBA" id="ARBA00022448"/>
    </source>
</evidence>
<evidence type="ECO:0000313" key="13">
    <source>
        <dbReference type="EMBL" id="GHA81781.1"/>
    </source>
</evidence>
<keyword evidence="6 8" id="KW-0472">Membrane</keyword>
<evidence type="ECO:0000256" key="5">
    <source>
        <dbReference type="ARBA" id="ARBA00023077"/>
    </source>
</evidence>
<dbReference type="InterPro" id="IPR000531">
    <property type="entry name" value="Beta-barrel_TonB"/>
</dbReference>
<dbReference type="Gene3D" id="2.170.130.10">
    <property type="entry name" value="TonB-dependent receptor, plug domain"/>
    <property type="match status" value="1"/>
</dbReference>
<dbReference type="Pfam" id="PF07715">
    <property type="entry name" value="Plug"/>
    <property type="match status" value="1"/>
</dbReference>
<comment type="caution">
    <text evidence="13">The sequence shown here is derived from an EMBL/GenBank/DDBJ whole genome shotgun (WGS) entry which is preliminary data.</text>
</comment>
<keyword evidence="7 8" id="KW-0998">Cell outer membrane</keyword>
<dbReference type="Proteomes" id="UP000646426">
    <property type="component" value="Unassembled WGS sequence"/>
</dbReference>
<protein>
    <submittedName>
        <fullName evidence="13">TonB-dependent receptor</fullName>
    </submittedName>
</protein>
<evidence type="ECO:0000259" key="11">
    <source>
        <dbReference type="Pfam" id="PF00593"/>
    </source>
</evidence>
<evidence type="ECO:0000256" key="6">
    <source>
        <dbReference type="ARBA" id="ARBA00023136"/>
    </source>
</evidence>
<evidence type="ECO:0000256" key="4">
    <source>
        <dbReference type="ARBA" id="ARBA00022692"/>
    </source>
</evidence>
<feature type="chain" id="PRO_5037816364" evidence="10">
    <location>
        <begin position="26"/>
        <end position="904"/>
    </location>
</feature>
<evidence type="ECO:0000256" key="9">
    <source>
        <dbReference type="RuleBase" id="RU003357"/>
    </source>
</evidence>
<proteinExistence type="inferred from homology"/>
<comment type="subcellular location">
    <subcellularLocation>
        <location evidence="1 8">Cell outer membrane</location>
        <topology evidence="1 8">Multi-pass membrane protein</topology>
    </subcellularLocation>
</comment>
<dbReference type="SUPFAM" id="SSF56935">
    <property type="entry name" value="Porins"/>
    <property type="match status" value="1"/>
</dbReference>
<dbReference type="PROSITE" id="PS52016">
    <property type="entry name" value="TONB_DEPENDENT_REC_3"/>
    <property type="match status" value="1"/>
</dbReference>
<comment type="similarity">
    <text evidence="8 9">Belongs to the TonB-dependent receptor family.</text>
</comment>
<reference evidence="13" key="1">
    <citation type="journal article" date="2014" name="Int. J. Syst. Evol. Microbiol.">
        <title>Complete genome sequence of Corynebacterium casei LMG S-19264T (=DSM 44701T), isolated from a smear-ripened cheese.</title>
        <authorList>
            <consortium name="US DOE Joint Genome Institute (JGI-PGF)"/>
            <person name="Walter F."/>
            <person name="Albersmeier A."/>
            <person name="Kalinowski J."/>
            <person name="Ruckert C."/>
        </authorList>
    </citation>
    <scope>NUCLEOTIDE SEQUENCE</scope>
    <source>
        <strain evidence="13">KCTC 23077</strain>
    </source>
</reference>
<evidence type="ECO:0000256" key="1">
    <source>
        <dbReference type="ARBA" id="ARBA00004571"/>
    </source>
</evidence>
<reference evidence="13" key="2">
    <citation type="submission" date="2020-09" db="EMBL/GenBank/DDBJ databases">
        <authorList>
            <person name="Sun Q."/>
            <person name="Kim S."/>
        </authorList>
    </citation>
    <scope>NUCLEOTIDE SEQUENCE</scope>
    <source>
        <strain evidence="13">KCTC 23077</strain>
    </source>
</reference>
<organism evidence="13 14">
    <name type="scientific">Cognatilysobacter bugurensis</name>
    <dbReference type="NCBI Taxonomy" id="543356"/>
    <lineage>
        <taxon>Bacteria</taxon>
        <taxon>Pseudomonadati</taxon>
        <taxon>Pseudomonadota</taxon>
        <taxon>Gammaproteobacteria</taxon>
        <taxon>Lysobacterales</taxon>
        <taxon>Lysobacteraceae</taxon>
        <taxon>Cognatilysobacter</taxon>
    </lineage>
</organism>
<keyword evidence="2 8" id="KW-0813">Transport</keyword>
<keyword evidence="13" id="KW-0675">Receptor</keyword>
<dbReference type="RefSeq" id="WP_189455985.1">
    <property type="nucleotide sequence ID" value="NZ_BMYD01000003.1"/>
</dbReference>
<dbReference type="InterPro" id="IPR012910">
    <property type="entry name" value="Plug_dom"/>
</dbReference>
<name>A0A918T156_9GAMM</name>
<keyword evidence="3 8" id="KW-1134">Transmembrane beta strand</keyword>
<keyword evidence="4 8" id="KW-0812">Transmembrane</keyword>
<dbReference type="CDD" id="cd01347">
    <property type="entry name" value="ligand_gated_channel"/>
    <property type="match status" value="1"/>
</dbReference>
<dbReference type="InterPro" id="IPR037066">
    <property type="entry name" value="Plug_dom_sf"/>
</dbReference>
<evidence type="ECO:0000313" key="14">
    <source>
        <dbReference type="Proteomes" id="UP000646426"/>
    </source>
</evidence>
<evidence type="ECO:0000259" key="12">
    <source>
        <dbReference type="Pfam" id="PF07715"/>
    </source>
</evidence>
<gene>
    <name evidence="13" type="primary">malA</name>
    <name evidence="13" type="ORF">GCM10007067_19580</name>
</gene>
<feature type="domain" description="TonB-dependent receptor plug" evidence="12">
    <location>
        <begin position="65"/>
        <end position="168"/>
    </location>
</feature>
<dbReference type="PANTHER" id="PTHR40980:SF3">
    <property type="entry name" value="TONB-DEPENDENT RECEPTOR-LIKE BETA-BARREL DOMAIN-CONTAINING PROTEIN"/>
    <property type="match status" value="1"/>
</dbReference>
<feature type="domain" description="TonB-dependent receptor-like beta-barrel" evidence="11">
    <location>
        <begin position="309"/>
        <end position="870"/>
    </location>
</feature>
<dbReference type="Pfam" id="PF00593">
    <property type="entry name" value="TonB_dep_Rec_b-barrel"/>
    <property type="match status" value="1"/>
</dbReference>
<dbReference type="EMBL" id="BMYD01000003">
    <property type="protein sequence ID" value="GHA81781.1"/>
    <property type="molecule type" value="Genomic_DNA"/>
</dbReference>
<accession>A0A918T156</accession>
<dbReference type="AlphaFoldDB" id="A0A918T156"/>
<keyword evidence="5 9" id="KW-0798">TonB box</keyword>
<dbReference type="NCBIfam" id="TIGR01782">
    <property type="entry name" value="TonB-Xanth-Caul"/>
    <property type="match status" value="1"/>
</dbReference>
<dbReference type="InterPro" id="IPR036942">
    <property type="entry name" value="Beta-barrel_TonB_sf"/>
</dbReference>
<evidence type="ECO:0000256" key="7">
    <source>
        <dbReference type="ARBA" id="ARBA00023237"/>
    </source>
</evidence>
<keyword evidence="10" id="KW-0732">Signal</keyword>
<keyword evidence="14" id="KW-1185">Reference proteome</keyword>
<feature type="signal peptide" evidence="10">
    <location>
        <begin position="1"/>
        <end position="25"/>
    </location>
</feature>
<evidence type="ECO:0000256" key="8">
    <source>
        <dbReference type="PROSITE-ProRule" id="PRU01360"/>
    </source>
</evidence>
<dbReference type="InterPro" id="IPR010104">
    <property type="entry name" value="TonB_rcpt_bac"/>
</dbReference>
<dbReference type="PANTHER" id="PTHR40980">
    <property type="entry name" value="PLUG DOMAIN-CONTAINING PROTEIN"/>
    <property type="match status" value="1"/>
</dbReference>
<dbReference type="Gene3D" id="2.40.170.20">
    <property type="entry name" value="TonB-dependent receptor, beta-barrel domain"/>
    <property type="match status" value="1"/>
</dbReference>
<evidence type="ECO:0000256" key="3">
    <source>
        <dbReference type="ARBA" id="ARBA00022452"/>
    </source>
</evidence>
<dbReference type="InterPro" id="IPR039426">
    <property type="entry name" value="TonB-dep_rcpt-like"/>
</dbReference>
<dbReference type="GO" id="GO:0009279">
    <property type="term" value="C:cell outer membrane"/>
    <property type="evidence" value="ECO:0007669"/>
    <property type="project" value="UniProtKB-SubCell"/>
</dbReference>
<evidence type="ECO:0000256" key="10">
    <source>
        <dbReference type="SAM" id="SignalP"/>
    </source>
</evidence>
<sequence>MVLKRNLLSVALASATWMIASGAQAQVQAPPADPVSAEAEVAATTLDRVQVTGIRSAIEKSIDTKKDETAIVEAISAEDLGKLPDASIADSIARLPGLTAQRFGGRPQEINIRGFSGDFSTTTLNGREQVSLGNNRGVEFDQYPSELIHQVVVYKTQDASLIGQGLSGTVDLRTVRPLEYGEQAIAVNVRGDMNDASGGKEYGNRFSISYIDQFADNTVGLALGYARLNNPIQESQFEAWGYDNGVLGGGKLYENDTENERDGFVGVLEFRPSDIYTTRLDVFYSKFDKIQRKRGMEFGLVFGPPGAPDSRTNNANGTAVQATFDDFRPVLRNDYNAAKDDLFSLGWNHDLKLSEAWTLNVDVSTSSGTRDERLLETYAGLPAGTSDTAAITFNPDGYFELDTGFNYADPNILRLTDAGDWGQDGYIKDFEVTDTINSVRFDLERTFESGVFSSLEFGANLSERTKSRTSNENFLCLRADCTEGAEVAIPTQFGTQSDFAFANLGGLYGYDALAAFNSLYFRRPNVNNGDINQKNWEVDERIVTAYVQGNLDFDVGAVRVRGNVGVQAINVEQSSSGVSTFQGVTLDEPATRGANYTDYLPSLNLNVELPADQLVRFGAGKQIARPRMDFLRANAGFTINTNQTNQDTCQALGLAAPCVVFEGNGGNPELLPYEAYAYDLSYEKYFAENRGYASAGVFYKDFSTYVLEVQTPFDFSQLPIPPGFTGPQPASPIGAYTTPVNLDGGKLQGYELAVSLPFDMFWAPLEGFGMQANYSYVESEVIPFEGEDPITFPGLSKHISNATVYYERFGFSARVSHRRRSRFLGEVQGFGGDRAFEEFQGEGVTDLQLGYQFEEGPLENLSLLLQVNNLENEPFRGSFDNREDRPRKYFEYGRTYLLGLNYRF</sequence>